<name>A0A1I6G8R6_9RHOB</name>
<dbReference type="RefSeq" id="WP_090197753.1">
    <property type="nucleotide sequence ID" value="NZ_FOYP01000001.1"/>
</dbReference>
<feature type="binding site" evidence="3">
    <location>
        <position position="137"/>
    </location>
    <ligand>
        <name>a divalent metal cation</name>
        <dbReference type="ChEBI" id="CHEBI:60240"/>
    </ligand>
</feature>
<accession>A0A1I6G8R6</accession>
<evidence type="ECO:0000256" key="3">
    <source>
        <dbReference type="PIRSR" id="PIRSR607837-1"/>
    </source>
</evidence>
<keyword evidence="2 3" id="KW-0479">Metal-binding</keyword>
<dbReference type="Pfam" id="PF05163">
    <property type="entry name" value="DinB"/>
    <property type="match status" value="1"/>
</dbReference>
<dbReference type="InterPro" id="IPR007837">
    <property type="entry name" value="DinB"/>
</dbReference>
<dbReference type="SUPFAM" id="SSF109854">
    <property type="entry name" value="DinB/YfiT-like putative metalloenzymes"/>
    <property type="match status" value="1"/>
</dbReference>
<comment type="similarity">
    <text evidence="1">Belongs to the DinB family.</text>
</comment>
<dbReference type="Gene3D" id="1.20.120.450">
    <property type="entry name" value="dinb family like domain"/>
    <property type="match status" value="1"/>
</dbReference>
<sequence length="165" mass="18370">MISPAYCRTMAAYNQWQNAGLRRIVGTMTPAELTRDHGAFFGSIMGTLNHLLWGDTLWISRFDGGTGTDMTIPQSPQFTDGAQAWDSARAQVDDRISAWAQTVQEADLKGDLHWYSGSMQRDFAKPVAICVMQLFNHQTHHRGQIHAMLTAAGKTPDDTDLPFMP</sequence>
<feature type="binding site" evidence="3">
    <location>
        <position position="141"/>
    </location>
    <ligand>
        <name>a divalent metal cation</name>
        <dbReference type="ChEBI" id="CHEBI:60240"/>
    </ligand>
</feature>
<evidence type="ECO:0000256" key="2">
    <source>
        <dbReference type="ARBA" id="ARBA00022723"/>
    </source>
</evidence>
<dbReference type="PANTHER" id="PTHR37302:SF1">
    <property type="entry name" value="PROTEIN DINB"/>
    <property type="match status" value="1"/>
</dbReference>
<protein>
    <submittedName>
        <fullName evidence="4">Uncharacterized damage-inducible protein DinB (Forms a four-helix bundle)</fullName>
    </submittedName>
</protein>
<evidence type="ECO:0000256" key="1">
    <source>
        <dbReference type="ARBA" id="ARBA00008635"/>
    </source>
</evidence>
<dbReference type="Proteomes" id="UP000199478">
    <property type="component" value="Unassembled WGS sequence"/>
</dbReference>
<reference evidence="5" key="1">
    <citation type="submission" date="2016-10" db="EMBL/GenBank/DDBJ databases">
        <authorList>
            <person name="Varghese N."/>
            <person name="Submissions S."/>
        </authorList>
    </citation>
    <scope>NUCLEOTIDE SEQUENCE [LARGE SCALE GENOMIC DNA]</scope>
    <source>
        <strain evidence="5">DSM 26879</strain>
    </source>
</reference>
<evidence type="ECO:0000313" key="4">
    <source>
        <dbReference type="EMBL" id="SFR38583.1"/>
    </source>
</evidence>
<dbReference type="GO" id="GO:0046872">
    <property type="term" value="F:metal ion binding"/>
    <property type="evidence" value="ECO:0007669"/>
    <property type="project" value="UniProtKB-KW"/>
</dbReference>
<gene>
    <name evidence="4" type="ORF">SAMN04488005_1253</name>
</gene>
<dbReference type="InterPro" id="IPR034660">
    <property type="entry name" value="DinB/YfiT-like"/>
</dbReference>
<proteinExistence type="inferred from homology"/>
<dbReference type="PANTHER" id="PTHR37302">
    <property type="entry name" value="SLR1116 PROTEIN"/>
    <property type="match status" value="1"/>
</dbReference>
<keyword evidence="5" id="KW-1185">Reference proteome</keyword>
<evidence type="ECO:0000313" key="5">
    <source>
        <dbReference type="Proteomes" id="UP000199478"/>
    </source>
</evidence>
<dbReference type="AlphaFoldDB" id="A0A1I6G8R6"/>
<feature type="binding site" evidence="3">
    <location>
        <position position="50"/>
    </location>
    <ligand>
        <name>a divalent metal cation</name>
        <dbReference type="ChEBI" id="CHEBI:60240"/>
    </ligand>
</feature>
<dbReference type="STRING" id="390270.SAMN04488005_1253"/>
<organism evidence="4 5">
    <name type="scientific">Yoonia tamlensis</name>
    <dbReference type="NCBI Taxonomy" id="390270"/>
    <lineage>
        <taxon>Bacteria</taxon>
        <taxon>Pseudomonadati</taxon>
        <taxon>Pseudomonadota</taxon>
        <taxon>Alphaproteobacteria</taxon>
        <taxon>Rhodobacterales</taxon>
        <taxon>Paracoccaceae</taxon>
        <taxon>Yoonia</taxon>
    </lineage>
</organism>
<dbReference type="OrthoDB" id="9807509at2"/>
<dbReference type="EMBL" id="FOYP01000001">
    <property type="protein sequence ID" value="SFR38583.1"/>
    <property type="molecule type" value="Genomic_DNA"/>
</dbReference>